<dbReference type="PANTHER" id="PTHR43630">
    <property type="entry name" value="POLY-BETA-1,6-N-ACETYL-D-GLUCOSAMINE SYNTHASE"/>
    <property type="match status" value="1"/>
</dbReference>
<reference evidence="11 12" key="1">
    <citation type="journal article" date="2008" name="Appl. Environ. Microbiol.">
        <title>Genome of the epsilonproteobacterial chemolithoautotroph Sulfurimonas denitrificans.</title>
        <authorList>
            <person name="Sievert S.M."/>
            <person name="Scott K.M."/>
            <person name="Klotz M.G."/>
            <person name="Chain P.S.G."/>
            <person name="Hauser L.J."/>
            <person name="Hemp J."/>
            <person name="Huegler M."/>
            <person name="Land M."/>
            <person name="Lapidus A."/>
            <person name="Larimer F.W."/>
            <person name="Lucas S."/>
            <person name="Malfatti S.A."/>
            <person name="Meyer F."/>
            <person name="Paulsen I.T."/>
            <person name="Ren Q."/>
            <person name="Simon J."/>
            <person name="Bailey K."/>
            <person name="Diaz E."/>
            <person name="Fitzpatrick K.A."/>
            <person name="Glover B."/>
            <person name="Gwatney N."/>
            <person name="Korajkic A."/>
            <person name="Long A."/>
            <person name="Mobberley J.M."/>
            <person name="Pantry S.N."/>
            <person name="Pazder G."/>
            <person name="Peterson S."/>
            <person name="Quintanilla J.D."/>
            <person name="Sprinkle R."/>
            <person name="Stephens J."/>
            <person name="Thomas P."/>
            <person name="Vaughn R."/>
            <person name="Weber M.J."/>
            <person name="Wooten L.L."/>
        </authorList>
    </citation>
    <scope>NUCLEOTIDE SEQUENCE [LARGE SCALE GENOMIC DNA]</scope>
    <source>
        <strain evidence="12">ATCC 33889 / DSM 1251</strain>
    </source>
</reference>
<keyword evidence="12" id="KW-1185">Reference proteome</keyword>
<evidence type="ECO:0000256" key="10">
    <source>
        <dbReference type="RuleBase" id="RU364028"/>
    </source>
</evidence>
<organism evidence="11 12">
    <name type="scientific">Sulfurimonas denitrificans (strain ATCC 33889 / DSM 1251)</name>
    <name type="common">Thiomicrospira denitrificans (strain ATCC 33889 / DSM 1251)</name>
    <dbReference type="NCBI Taxonomy" id="326298"/>
    <lineage>
        <taxon>Bacteria</taxon>
        <taxon>Pseudomonadati</taxon>
        <taxon>Campylobacterota</taxon>
        <taxon>Epsilonproteobacteria</taxon>
        <taxon>Campylobacterales</taxon>
        <taxon>Sulfurimonadaceae</taxon>
        <taxon>Sulfurimonas</taxon>
    </lineage>
</organism>
<evidence type="ECO:0000256" key="8">
    <source>
        <dbReference type="ARBA" id="ARBA00023136"/>
    </source>
</evidence>
<dbReference type="EC" id="2.4.1.-" evidence="10"/>
<dbReference type="STRING" id="326298.Suden_0752"/>
<dbReference type="GO" id="GO:0008375">
    <property type="term" value="F:acetylglucosaminyltransferase activity"/>
    <property type="evidence" value="ECO:0007669"/>
    <property type="project" value="UniProtKB-UniRule"/>
</dbReference>
<keyword evidence="5 10" id="KW-0808">Transferase</keyword>
<keyword evidence="4 10" id="KW-0328">Glycosyltransferase</keyword>
<name>Q30SK0_SULDN</name>
<keyword evidence="6 10" id="KW-0812">Transmembrane</keyword>
<evidence type="ECO:0000256" key="7">
    <source>
        <dbReference type="ARBA" id="ARBA00022989"/>
    </source>
</evidence>
<sequence>METFFIWWHYIWHAMLGYVFYYPLFMSTLWMIGAIFFYYKSEKRYVEQSIPELRENESWAGVSILIPCYNEGENAIETITYALDVIYPEFEVIAINDGSKDDTLDILLSLAKDNPRLKVVNLAQNQGKALALQAGSLVAKHEFLVCIDGDALIDPYCLYWMAKHFIRYPEVAAVTGNPRIRNRTSLLGKIQVGEFSSIVGMIKRAQRSFGRLFTVSGVITGFRKSAVHEVGYWSPDMLTEDIDITWKLQRNGWDVRFEPKSLVWILMPETIKGLWKQRLRWAMGGAQVMFKNFKVLFLYKQTHLWGLMIELLLSMVWAYTMVLVILVWIFGLLFPIGYLAPSESPILPDQGSVILIGACLVQFGVSKWLDGHYDEGLGKNYFWMIWYPFAFWFLNLFTAVAALPKVLFGKKGRARWVSPDRGVHQQSTKSKKG</sequence>
<evidence type="ECO:0000313" key="11">
    <source>
        <dbReference type="EMBL" id="ABB44031.1"/>
    </source>
</evidence>
<dbReference type="EMBL" id="CP000153">
    <property type="protein sequence ID" value="ABB44031.1"/>
    <property type="molecule type" value="Genomic_DNA"/>
</dbReference>
<dbReference type="Proteomes" id="UP000002714">
    <property type="component" value="Chromosome"/>
</dbReference>
<evidence type="ECO:0000256" key="2">
    <source>
        <dbReference type="ARBA" id="ARBA00006739"/>
    </source>
</evidence>
<dbReference type="CDD" id="cd06423">
    <property type="entry name" value="CESA_like"/>
    <property type="match status" value="1"/>
</dbReference>
<dbReference type="Pfam" id="PF13641">
    <property type="entry name" value="Glyco_tranf_2_3"/>
    <property type="match status" value="1"/>
</dbReference>
<dbReference type="PANTHER" id="PTHR43630:SF1">
    <property type="entry name" value="POLY-BETA-1,6-N-ACETYL-D-GLUCOSAMINE SYNTHASE"/>
    <property type="match status" value="1"/>
</dbReference>
<protein>
    <recommendedName>
        <fullName evidence="9 10">Poly-beta-1,6-N-acetyl-D-glucosamine synthase</fullName>
        <shortName evidence="10">Poly-beta-1,6-GlcNAc synthase</shortName>
        <ecNumber evidence="10">2.4.1.-</ecNumber>
    </recommendedName>
</protein>
<comment type="subcellular location">
    <subcellularLocation>
        <location evidence="1 10">Cell membrane</location>
        <topology evidence="1 10">Multi-pass membrane protein</topology>
    </subcellularLocation>
</comment>
<feature type="transmembrane region" description="Helical" evidence="10">
    <location>
        <begin position="311"/>
        <end position="334"/>
    </location>
</feature>
<dbReference type="AlphaFoldDB" id="Q30SK0"/>
<comment type="similarity">
    <text evidence="2 10">Belongs to the glycosyltransferase 2 family.</text>
</comment>
<dbReference type="KEGG" id="tdn:Suden_0752"/>
<evidence type="ECO:0000313" key="12">
    <source>
        <dbReference type="Proteomes" id="UP000002714"/>
    </source>
</evidence>
<dbReference type="CAZy" id="GT2">
    <property type="family name" value="Glycosyltransferase Family 2"/>
</dbReference>
<dbReference type="NCBIfam" id="TIGR03937">
    <property type="entry name" value="PgaC_IcaA"/>
    <property type="match status" value="1"/>
</dbReference>
<keyword evidence="8 10" id="KW-0472">Membrane</keyword>
<accession>Q30SK0</accession>
<proteinExistence type="inferred from homology"/>
<dbReference type="RefSeq" id="WP_011372384.1">
    <property type="nucleotide sequence ID" value="NC_007575.1"/>
</dbReference>
<dbReference type="OrthoDB" id="9802649at2"/>
<gene>
    <name evidence="11" type="ordered locus">Suden_0752</name>
</gene>
<evidence type="ECO:0000256" key="6">
    <source>
        <dbReference type="ARBA" id="ARBA00022692"/>
    </source>
</evidence>
<feature type="transmembrane region" description="Helical" evidence="10">
    <location>
        <begin position="20"/>
        <end position="39"/>
    </location>
</feature>
<evidence type="ECO:0000256" key="3">
    <source>
        <dbReference type="ARBA" id="ARBA00022475"/>
    </source>
</evidence>
<dbReference type="HOGENOM" id="CLU_023978_0_1_7"/>
<dbReference type="SUPFAM" id="SSF53448">
    <property type="entry name" value="Nucleotide-diphospho-sugar transferases"/>
    <property type="match status" value="1"/>
</dbReference>
<feature type="transmembrane region" description="Helical" evidence="10">
    <location>
        <begin position="385"/>
        <end position="408"/>
    </location>
</feature>
<evidence type="ECO:0000256" key="1">
    <source>
        <dbReference type="ARBA" id="ARBA00004651"/>
    </source>
</evidence>
<dbReference type="InterPro" id="IPR023853">
    <property type="entry name" value="PGA_PgaC/IcaA"/>
</dbReference>
<evidence type="ECO:0000256" key="9">
    <source>
        <dbReference type="NCBIfam" id="TIGR03937"/>
    </source>
</evidence>
<evidence type="ECO:0000256" key="4">
    <source>
        <dbReference type="ARBA" id="ARBA00022676"/>
    </source>
</evidence>
<dbReference type="InterPro" id="IPR029044">
    <property type="entry name" value="Nucleotide-diphossugar_trans"/>
</dbReference>
<dbReference type="Gene3D" id="3.90.550.10">
    <property type="entry name" value="Spore Coat Polysaccharide Biosynthesis Protein SpsA, Chain A"/>
    <property type="match status" value="1"/>
</dbReference>
<keyword evidence="3 10" id="KW-1003">Cell membrane</keyword>
<keyword evidence="7 10" id="KW-1133">Transmembrane helix</keyword>
<comment type="caution">
    <text evidence="10">Lacks conserved residue(s) required for the propagation of feature annotation.</text>
</comment>
<dbReference type="GO" id="GO:0005886">
    <property type="term" value="C:plasma membrane"/>
    <property type="evidence" value="ECO:0007669"/>
    <property type="project" value="UniProtKB-SubCell"/>
</dbReference>
<dbReference type="eggNOG" id="COG1215">
    <property type="taxonomic scope" value="Bacteria"/>
</dbReference>
<evidence type="ECO:0000256" key="5">
    <source>
        <dbReference type="ARBA" id="ARBA00022679"/>
    </source>
</evidence>
<dbReference type="GO" id="GO:0043708">
    <property type="term" value="P:cell adhesion involved in biofilm formation"/>
    <property type="evidence" value="ECO:0007669"/>
    <property type="project" value="InterPro"/>
</dbReference>